<organism evidence="2 3">
    <name type="scientific">Sordaria macrospora</name>
    <dbReference type="NCBI Taxonomy" id="5147"/>
    <lineage>
        <taxon>Eukaryota</taxon>
        <taxon>Fungi</taxon>
        <taxon>Dikarya</taxon>
        <taxon>Ascomycota</taxon>
        <taxon>Pezizomycotina</taxon>
        <taxon>Sordariomycetes</taxon>
        <taxon>Sordariomycetidae</taxon>
        <taxon>Sordariales</taxon>
        <taxon>Sordariaceae</taxon>
        <taxon>Sordaria</taxon>
    </lineage>
</organism>
<dbReference type="VEuPathDB" id="FungiDB:SMAC_09450"/>
<dbReference type="EMBL" id="NMPR01000238">
    <property type="protein sequence ID" value="KAA8624295.1"/>
    <property type="molecule type" value="Genomic_DNA"/>
</dbReference>
<evidence type="ECO:0000313" key="3">
    <source>
        <dbReference type="Proteomes" id="UP000433876"/>
    </source>
</evidence>
<dbReference type="Proteomes" id="UP000433876">
    <property type="component" value="Unassembled WGS sequence"/>
</dbReference>
<protein>
    <submittedName>
        <fullName evidence="2">Uncharacterized protein</fullName>
    </submittedName>
</protein>
<accession>A0A8S8ZF86</accession>
<evidence type="ECO:0000313" key="2">
    <source>
        <dbReference type="EMBL" id="KAA8624295.1"/>
    </source>
</evidence>
<sequence length="133" mass="15608">MPPTPRYRSGLNTAYHAQIRPPKKTKTPPSNPMTSNYKPPKIKTKKEYTHEKCPGPGIKLSTLFGLRTWYIHQKIRKTGKGYAKKGMPCYKCEHFRRDKEAKKRHPRKECDGTCLWPHCPRYHIGLYREQVIS</sequence>
<dbReference type="AlphaFoldDB" id="A0A8S8ZF86"/>
<feature type="region of interest" description="Disordered" evidence="1">
    <location>
        <begin position="1"/>
        <end position="43"/>
    </location>
</feature>
<comment type="caution">
    <text evidence="2">The sequence shown here is derived from an EMBL/GenBank/DDBJ whole genome shotgun (WGS) entry which is preliminary data.</text>
</comment>
<reference evidence="2 3" key="1">
    <citation type="submission" date="2017-07" db="EMBL/GenBank/DDBJ databases">
        <title>Genome sequence of the Sordaria macrospora wild type strain R19027.</title>
        <authorList>
            <person name="Nowrousian M."/>
            <person name="Teichert I."/>
            <person name="Kueck U."/>
        </authorList>
    </citation>
    <scope>NUCLEOTIDE SEQUENCE [LARGE SCALE GENOMIC DNA]</scope>
    <source>
        <strain evidence="2 3">R19027</strain>
        <tissue evidence="2">Mycelium</tissue>
    </source>
</reference>
<evidence type="ECO:0000256" key="1">
    <source>
        <dbReference type="SAM" id="MobiDB-lite"/>
    </source>
</evidence>
<gene>
    <name evidence="2" type="ORF">SMACR_09450</name>
</gene>
<name>A0A8S8ZF86_SORMA</name>
<proteinExistence type="predicted"/>